<evidence type="ECO:0000256" key="1">
    <source>
        <dbReference type="SAM" id="SignalP"/>
    </source>
</evidence>
<feature type="chain" id="PRO_5046385794" description="PknH-like extracellular domain-containing protein" evidence="1">
    <location>
        <begin position="25"/>
        <end position="304"/>
    </location>
</feature>
<dbReference type="Proteomes" id="UP001519309">
    <property type="component" value="Unassembled WGS sequence"/>
</dbReference>
<gene>
    <name evidence="2" type="ORF">J2Z21_008732</name>
</gene>
<reference evidence="2 3" key="1">
    <citation type="submission" date="2021-03" db="EMBL/GenBank/DDBJ databases">
        <title>Genomic Encyclopedia of Type Strains, Phase IV (KMG-IV): sequencing the most valuable type-strain genomes for metagenomic binning, comparative biology and taxonomic classification.</title>
        <authorList>
            <person name="Goeker M."/>
        </authorList>
    </citation>
    <scope>NUCLEOTIDE SEQUENCE [LARGE SCALE GENOMIC DNA]</scope>
    <source>
        <strain evidence="2 3">DSM 40499</strain>
    </source>
</reference>
<dbReference type="RefSeq" id="WP_159400060.1">
    <property type="nucleotide sequence ID" value="NZ_CP016279.1"/>
</dbReference>
<name>A0ABS4M7R4_9ACTN</name>
<comment type="caution">
    <text evidence="2">The sequence shown here is derived from an EMBL/GenBank/DDBJ whole genome shotgun (WGS) entry which is preliminary data.</text>
</comment>
<dbReference type="PROSITE" id="PS51257">
    <property type="entry name" value="PROKAR_LIPOPROTEIN"/>
    <property type="match status" value="1"/>
</dbReference>
<organism evidence="2 3">
    <name type="scientific">Streptomyces griseochromogenes</name>
    <dbReference type="NCBI Taxonomy" id="68214"/>
    <lineage>
        <taxon>Bacteria</taxon>
        <taxon>Bacillati</taxon>
        <taxon>Actinomycetota</taxon>
        <taxon>Actinomycetes</taxon>
        <taxon>Kitasatosporales</taxon>
        <taxon>Streptomycetaceae</taxon>
        <taxon>Streptomyces</taxon>
    </lineage>
</organism>
<evidence type="ECO:0008006" key="4">
    <source>
        <dbReference type="Google" id="ProtNLM"/>
    </source>
</evidence>
<keyword evidence="3" id="KW-1185">Reference proteome</keyword>
<accession>A0ABS4M7R4</accession>
<evidence type="ECO:0000313" key="3">
    <source>
        <dbReference type="Proteomes" id="UP001519309"/>
    </source>
</evidence>
<feature type="signal peptide" evidence="1">
    <location>
        <begin position="1"/>
        <end position="24"/>
    </location>
</feature>
<protein>
    <recommendedName>
        <fullName evidence="4">PknH-like extracellular domain-containing protein</fullName>
    </recommendedName>
</protein>
<sequence>MRNARRAAVGLVALLLTAGCSSQAPRPPAPALGPIPEITSVDAIRLPIDAYIPTSAQILALQKATDVVSARCMHSYGLPYHPPIMEGFADFARQNKARTVLYGFFDLSTARSKGYDTQLGSPDGTSSEVPYTMTEMGVLRGQSASGTTVATFKDKKVPAGGCRQQGIDAIGGPPPIPAAEALPEGGPKIPSDNPHMKAVNARWAACMKGKGFIYPNPWAAYSSPKWRASTAGAPPRQTPHTSEEIATATADVECKLSTNLVGVAVAVEIAYDRQYIEAHTTQLAKFKRRLGDQLRAASTLVSPP</sequence>
<dbReference type="EMBL" id="JAGGLP010000033">
    <property type="protein sequence ID" value="MBP2055716.1"/>
    <property type="molecule type" value="Genomic_DNA"/>
</dbReference>
<proteinExistence type="predicted"/>
<evidence type="ECO:0000313" key="2">
    <source>
        <dbReference type="EMBL" id="MBP2055716.1"/>
    </source>
</evidence>
<keyword evidence="1" id="KW-0732">Signal</keyword>